<evidence type="ECO:0000256" key="9">
    <source>
        <dbReference type="ARBA" id="ARBA00023172"/>
    </source>
</evidence>
<dbReference type="GO" id="GO:0035861">
    <property type="term" value="C:site of double-strand break"/>
    <property type="evidence" value="ECO:0007669"/>
    <property type="project" value="TreeGrafter"/>
</dbReference>
<dbReference type="GO" id="GO:0003684">
    <property type="term" value="F:damaged DNA binding"/>
    <property type="evidence" value="ECO:0007669"/>
    <property type="project" value="TreeGrafter"/>
</dbReference>
<evidence type="ECO:0000256" key="3">
    <source>
        <dbReference type="ARBA" id="ARBA00006793"/>
    </source>
</evidence>
<keyword evidence="8 12" id="KW-0175">Coiled coil</keyword>
<evidence type="ECO:0000256" key="4">
    <source>
        <dbReference type="ARBA" id="ARBA00022454"/>
    </source>
</evidence>
<dbReference type="InterPro" id="IPR010935">
    <property type="entry name" value="SMC_hinge"/>
</dbReference>
<evidence type="ECO:0000256" key="12">
    <source>
        <dbReference type="SAM" id="Coils"/>
    </source>
</evidence>
<evidence type="ECO:0000256" key="11">
    <source>
        <dbReference type="ARBA" id="ARBA00023242"/>
    </source>
</evidence>
<comment type="subcellular location">
    <subcellularLocation>
        <location evidence="2">Chromosome</location>
    </subcellularLocation>
    <subcellularLocation>
        <location evidence="1">Nucleus</location>
    </subcellularLocation>
</comment>
<dbReference type="EMBL" id="LWDP01000011">
    <property type="protein sequence ID" value="ORD94707.1"/>
    <property type="molecule type" value="Genomic_DNA"/>
</dbReference>
<name>A0A1Y1S926_9MICR</name>
<dbReference type="InterPro" id="IPR027417">
    <property type="entry name" value="P-loop_NTPase"/>
</dbReference>
<keyword evidence="5" id="KW-0547">Nucleotide-binding</keyword>
<keyword evidence="4" id="KW-0158">Chromosome</keyword>
<dbReference type="OrthoDB" id="10072614at2759"/>
<evidence type="ECO:0000256" key="1">
    <source>
        <dbReference type="ARBA" id="ARBA00004123"/>
    </source>
</evidence>
<evidence type="ECO:0000256" key="8">
    <source>
        <dbReference type="ARBA" id="ARBA00023054"/>
    </source>
</evidence>
<evidence type="ECO:0000256" key="6">
    <source>
        <dbReference type="ARBA" id="ARBA00022763"/>
    </source>
</evidence>
<evidence type="ECO:0000313" key="14">
    <source>
        <dbReference type="EMBL" id="ORD94707.1"/>
    </source>
</evidence>
<dbReference type="GO" id="GO:0005634">
    <property type="term" value="C:nucleus"/>
    <property type="evidence" value="ECO:0007669"/>
    <property type="project" value="UniProtKB-SubCell"/>
</dbReference>
<keyword evidence="7" id="KW-0067">ATP-binding</keyword>
<dbReference type="GO" id="GO:0051276">
    <property type="term" value="P:chromosome organization"/>
    <property type="evidence" value="ECO:0007669"/>
    <property type="project" value="InterPro"/>
</dbReference>
<evidence type="ECO:0000259" key="13">
    <source>
        <dbReference type="Pfam" id="PF06470"/>
    </source>
</evidence>
<dbReference type="VEuPathDB" id="MicrosporidiaDB:ECANGB1_139"/>
<keyword evidence="11" id="KW-0539">Nucleus</keyword>
<protein>
    <submittedName>
        <fullName evidence="14">SMC6</fullName>
    </submittedName>
</protein>
<evidence type="ECO:0000256" key="2">
    <source>
        <dbReference type="ARBA" id="ARBA00004286"/>
    </source>
</evidence>
<reference evidence="14 15" key="1">
    <citation type="journal article" date="2017" name="Environ. Microbiol.">
        <title>Decay of the glycolytic pathway and adaptation to intranuclear parasitism within Enterocytozoonidae microsporidia.</title>
        <authorList>
            <person name="Wiredu Boakye D."/>
            <person name="Jaroenlak P."/>
            <person name="Prachumwat A."/>
            <person name="Williams T.A."/>
            <person name="Bateman K.S."/>
            <person name="Itsathitphaisarn O."/>
            <person name="Sritunyalucksana K."/>
            <person name="Paszkiewicz K.H."/>
            <person name="Moore K.A."/>
            <person name="Stentiford G.D."/>
            <person name="Williams B.A."/>
        </authorList>
    </citation>
    <scope>NUCLEOTIDE SEQUENCE [LARGE SCALE GENOMIC DNA]</scope>
    <source>
        <strain evidence="14 15">GB1</strain>
    </source>
</reference>
<feature type="coiled-coil region" evidence="12">
    <location>
        <begin position="575"/>
        <end position="662"/>
    </location>
</feature>
<dbReference type="Pfam" id="PF06470">
    <property type="entry name" value="SMC_hinge"/>
    <property type="match status" value="1"/>
</dbReference>
<keyword evidence="9" id="KW-0233">DNA recombination</keyword>
<organism evidence="14 15">
    <name type="scientific">Enterospora canceri</name>
    <dbReference type="NCBI Taxonomy" id="1081671"/>
    <lineage>
        <taxon>Eukaryota</taxon>
        <taxon>Fungi</taxon>
        <taxon>Fungi incertae sedis</taxon>
        <taxon>Microsporidia</taxon>
        <taxon>Enterocytozoonidae</taxon>
        <taxon>Enterospora</taxon>
    </lineage>
</organism>
<dbReference type="InterPro" id="IPR036277">
    <property type="entry name" value="SMC_hinge_sf"/>
</dbReference>
<dbReference type="Gene3D" id="1.20.1060.20">
    <property type="match status" value="1"/>
</dbReference>
<accession>A0A1Y1S926</accession>
<dbReference type="GO" id="GO:0030915">
    <property type="term" value="C:Smc5-Smc6 complex"/>
    <property type="evidence" value="ECO:0007669"/>
    <property type="project" value="TreeGrafter"/>
</dbReference>
<dbReference type="PANTHER" id="PTHR19306">
    <property type="entry name" value="STRUCTURAL MAINTENANCE OF CHROMOSOMES 5,6 SMC5, SMC6"/>
    <property type="match status" value="1"/>
</dbReference>
<dbReference type="PANTHER" id="PTHR19306:SF6">
    <property type="entry name" value="STRUCTURAL MAINTENANCE OF CHROMOSOMES PROTEIN 6"/>
    <property type="match status" value="1"/>
</dbReference>
<dbReference type="Proteomes" id="UP000192639">
    <property type="component" value="Unassembled WGS sequence"/>
</dbReference>
<feature type="coiled-coil region" evidence="12">
    <location>
        <begin position="698"/>
        <end position="727"/>
    </location>
</feature>
<dbReference type="SUPFAM" id="SSF52540">
    <property type="entry name" value="P-loop containing nucleoside triphosphate hydrolases"/>
    <property type="match status" value="1"/>
</dbReference>
<sequence length="886" mass="103476">MDRGNTFAELIKNGKDNATITVYLSNIHNLPGFEDEIVIQKRLYNAPKKSETRIRKSGKFTVITKSELDLVTKEMNLTFSNPINFLTQDNSKKILNVTTPNELYRFYYEGTEFKNIEEEIEEGEERIEKMNEKMKQTASKLDEFQNKANATKKVLKFVSKDFRKVLEELDWEEEWIEVKENKMKMIEQQTKLDEVVRQLEVLDTEVRSTTIDIPRVELIDTKEFKTKLAEVTNDYTAIKADYEKSTSDFRQREQTYKAAKARNNKEVLVQKITKLTETCESYEKEKKMLESEQMAIFDKVDEEKERNKTVETRRRAISNTVQEIRNKQSALYSTVFKRKFDGLRRALRSKIEAGHFKDVIIGPICDYVNLNDKKWYKPASIILKKSLDNFVVFNSEDKNKLFQVLREQNVFCSILLLQSKQVIDPKKFSDYKTLLDVIDVKFDIIRNVLITMHGAEETVLIEERSKAYEIAQLEGNRIGSVYLPTGDRIKCVRGNMSDYRERETGKYFFEDSGLRMETLLLDLKKCVQTNEWIQKDNELNKKQADLYLRLKNEQMKLDDCKSELKSYDTMKDDDLVQLERKLAVMNKQSASMKNKKESLEQIKLDAEKQLQEAERANIEGLRKQREVQNEQMKKHRQYYADKERINTQIKMYKQALEMTKRAIANKTESLLTKGSEAVDNPRTKEQVDEQRAKTHGLIKRAEDLGTKAEIENELLELEGEKNNLLNIYSNFKGSVEMTKDAVKHRKLKRDEIKNKKTVETIQAFREFTATSGYDGELVFDHVSKKLDLKMRVHNNTVKGNKNTLSGGERSFAGVCFLLSLWSSFNCPVKILDEFDVFMDAENRKNAIKRICEFVRTSHCQIILITPLEVGDIQKQGGDVQRIEKRP</sequence>
<dbReference type="GO" id="GO:0003697">
    <property type="term" value="F:single-stranded DNA binding"/>
    <property type="evidence" value="ECO:0007669"/>
    <property type="project" value="TreeGrafter"/>
</dbReference>
<feature type="domain" description="SMC hinge" evidence="13">
    <location>
        <begin position="360"/>
        <end position="449"/>
    </location>
</feature>
<keyword evidence="6" id="KW-0227">DNA damage</keyword>
<evidence type="ECO:0000256" key="10">
    <source>
        <dbReference type="ARBA" id="ARBA00023204"/>
    </source>
</evidence>
<proteinExistence type="inferred from homology"/>
<dbReference type="AlphaFoldDB" id="A0A1Y1S926"/>
<dbReference type="Gene3D" id="3.40.50.300">
    <property type="entry name" value="P-loop containing nucleotide triphosphate hydrolases"/>
    <property type="match status" value="2"/>
</dbReference>
<feature type="coiled-coil region" evidence="12">
    <location>
        <begin position="258"/>
        <end position="292"/>
    </location>
</feature>
<feature type="coiled-coil region" evidence="12">
    <location>
        <begin position="113"/>
        <end position="147"/>
    </location>
</feature>
<dbReference type="GO" id="GO:0000724">
    <property type="term" value="P:double-strand break repair via homologous recombination"/>
    <property type="evidence" value="ECO:0007669"/>
    <property type="project" value="TreeGrafter"/>
</dbReference>
<evidence type="ECO:0000256" key="5">
    <source>
        <dbReference type="ARBA" id="ARBA00022741"/>
    </source>
</evidence>
<dbReference type="GO" id="GO:0005524">
    <property type="term" value="F:ATP binding"/>
    <property type="evidence" value="ECO:0007669"/>
    <property type="project" value="UniProtKB-KW"/>
</dbReference>
<keyword evidence="10" id="KW-0234">DNA repair</keyword>
<keyword evidence="15" id="KW-1185">Reference proteome</keyword>
<gene>
    <name evidence="14" type="primary">SMC6</name>
    <name evidence="14" type="ORF">ECANGB1_139</name>
</gene>
<evidence type="ECO:0000256" key="7">
    <source>
        <dbReference type="ARBA" id="ARBA00022840"/>
    </source>
</evidence>
<evidence type="ECO:0000313" key="15">
    <source>
        <dbReference type="Proteomes" id="UP000192639"/>
    </source>
</evidence>
<dbReference type="SUPFAM" id="SSF75553">
    <property type="entry name" value="Smc hinge domain"/>
    <property type="match status" value="1"/>
</dbReference>
<comment type="similarity">
    <text evidence="3">Belongs to the SMC family. SMC6 subfamily.</text>
</comment>
<comment type="caution">
    <text evidence="14">The sequence shown here is derived from an EMBL/GenBank/DDBJ whole genome shotgun (WGS) entry which is preliminary data.</text>
</comment>